<accession>A0A015J4N8</accession>
<keyword evidence="1" id="KW-0175">Coiled coil</keyword>
<dbReference type="HOGENOM" id="CLU_085145_0_0_1"/>
<comment type="caution">
    <text evidence="2">The sequence shown here is derived from an EMBL/GenBank/DDBJ whole genome shotgun (WGS) entry which is preliminary data.</text>
</comment>
<evidence type="ECO:0000313" key="2">
    <source>
        <dbReference type="EMBL" id="EXX61650.1"/>
    </source>
</evidence>
<reference evidence="2 3" key="1">
    <citation type="submission" date="2014-02" db="EMBL/GenBank/DDBJ databases">
        <title>Single nucleus genome sequencing reveals high similarity among nuclei of an endomycorrhizal fungus.</title>
        <authorList>
            <person name="Lin K."/>
            <person name="Geurts R."/>
            <person name="Zhang Z."/>
            <person name="Limpens E."/>
            <person name="Saunders D.G."/>
            <person name="Mu D."/>
            <person name="Pang E."/>
            <person name="Cao H."/>
            <person name="Cha H."/>
            <person name="Lin T."/>
            <person name="Zhou Q."/>
            <person name="Shang Y."/>
            <person name="Li Y."/>
            <person name="Ivanov S."/>
            <person name="Sharma T."/>
            <person name="Velzen R.V."/>
            <person name="Ruijter N.D."/>
            <person name="Aanen D.K."/>
            <person name="Win J."/>
            <person name="Kamoun S."/>
            <person name="Bisseling T."/>
            <person name="Huang S."/>
        </authorList>
    </citation>
    <scope>NUCLEOTIDE SEQUENCE [LARGE SCALE GENOMIC DNA]</scope>
    <source>
        <strain evidence="3">DAOM197198w</strain>
    </source>
</reference>
<name>A0A015J4N8_RHIIW</name>
<dbReference type="OrthoDB" id="2445233at2759"/>
<keyword evidence="3" id="KW-1185">Reference proteome</keyword>
<protein>
    <submittedName>
        <fullName evidence="2">Uncharacterized protein</fullName>
    </submittedName>
</protein>
<feature type="coiled-coil region" evidence="1">
    <location>
        <begin position="173"/>
        <end position="200"/>
    </location>
</feature>
<gene>
    <name evidence="2" type="ORF">RirG_169200</name>
</gene>
<organism evidence="2 3">
    <name type="scientific">Rhizophagus irregularis (strain DAOM 197198w)</name>
    <name type="common">Glomus intraradices</name>
    <dbReference type="NCBI Taxonomy" id="1432141"/>
    <lineage>
        <taxon>Eukaryota</taxon>
        <taxon>Fungi</taxon>
        <taxon>Fungi incertae sedis</taxon>
        <taxon>Mucoromycota</taxon>
        <taxon>Glomeromycotina</taxon>
        <taxon>Glomeromycetes</taxon>
        <taxon>Glomerales</taxon>
        <taxon>Glomeraceae</taxon>
        <taxon>Rhizophagus</taxon>
    </lineage>
</organism>
<evidence type="ECO:0000256" key="1">
    <source>
        <dbReference type="SAM" id="Coils"/>
    </source>
</evidence>
<feature type="coiled-coil region" evidence="1">
    <location>
        <begin position="32"/>
        <end position="133"/>
    </location>
</feature>
<sequence length="285" mass="34028">MSFHRSHLRQRRTCEEYKAELEEENYHLHSELQIEVDTNRQNERRINQLERDYTRCEQEIQNLNKEIERLENASKEEIVELKSEISTLKSQLYQARNDVRDKGKYISSLEEQLVESEEQVKKLRCRIRSISSRKNSPERENSPDLYNSDDNMATITELANAIDGYVDNRTTTRDILIDQIKRATRQIRQKENNLHQDLVREQRRRYDAEAKRDNEIIRRQLAEGRITNVIGDLHQYQTNTQNQVNRMIGNMARKQARIGVLVQEKFALQLLYQRNAHHLQRSRGI</sequence>
<evidence type="ECO:0000313" key="3">
    <source>
        <dbReference type="Proteomes" id="UP000022910"/>
    </source>
</evidence>
<proteinExistence type="predicted"/>
<dbReference type="EMBL" id="JEMT01025170">
    <property type="protein sequence ID" value="EXX61650.1"/>
    <property type="molecule type" value="Genomic_DNA"/>
</dbReference>
<dbReference type="Gene3D" id="1.20.58.130">
    <property type="match status" value="1"/>
</dbReference>
<dbReference type="AlphaFoldDB" id="A0A015J4N8"/>
<dbReference type="Proteomes" id="UP000022910">
    <property type="component" value="Unassembled WGS sequence"/>
</dbReference>